<reference evidence="9 10" key="1">
    <citation type="submission" date="2020-08" db="EMBL/GenBank/DDBJ databases">
        <title>Aphidius gifuensis genome sequencing and assembly.</title>
        <authorList>
            <person name="Du Z."/>
        </authorList>
    </citation>
    <scope>NUCLEOTIDE SEQUENCE [LARGE SCALE GENOMIC DNA]</scope>
    <source>
        <strain evidence="9">YNYX2018</strain>
        <tissue evidence="9">Adults</tissue>
    </source>
</reference>
<keyword evidence="3" id="KW-0677">Repeat</keyword>
<evidence type="ECO:0000256" key="1">
    <source>
        <dbReference type="ARBA" id="ARBA00022669"/>
    </source>
</evidence>
<evidence type="ECO:0000256" key="5">
    <source>
        <dbReference type="ARBA" id="ARBA00023180"/>
    </source>
</evidence>
<evidence type="ECO:0000256" key="3">
    <source>
        <dbReference type="ARBA" id="ARBA00022737"/>
    </source>
</evidence>
<dbReference type="InterPro" id="IPR051940">
    <property type="entry name" value="Chitin_bind-dev_reg"/>
</dbReference>
<feature type="domain" description="Chitin-binding type-2" evidence="8">
    <location>
        <begin position="48"/>
        <end position="106"/>
    </location>
</feature>
<keyword evidence="4" id="KW-1015">Disulfide bond</keyword>
<comment type="caution">
    <text evidence="9">The sequence shown here is derived from an EMBL/GenBank/DDBJ whole genome shotgun (WGS) entry which is preliminary data.</text>
</comment>
<dbReference type="PROSITE" id="PS50940">
    <property type="entry name" value="CHIT_BIND_II"/>
    <property type="match status" value="3"/>
</dbReference>
<evidence type="ECO:0000259" key="8">
    <source>
        <dbReference type="PROSITE" id="PS50940"/>
    </source>
</evidence>
<evidence type="ECO:0000256" key="6">
    <source>
        <dbReference type="SAM" id="MobiDB-lite"/>
    </source>
</evidence>
<dbReference type="PANTHER" id="PTHR23301">
    <property type="entry name" value="CHITIN BINDING PERITROPHIN-A"/>
    <property type="match status" value="1"/>
</dbReference>
<feature type="domain" description="Chitin-binding type-2" evidence="8">
    <location>
        <begin position="116"/>
        <end position="174"/>
    </location>
</feature>
<dbReference type="SMART" id="SM00494">
    <property type="entry name" value="ChtBD2"/>
    <property type="match status" value="3"/>
</dbReference>
<dbReference type="OrthoDB" id="9991479at2759"/>
<sequence>MSYSTLSVAILAIIVISSCNGQFQRQRQVVDRNRVDYNKKPVTSPATPASCPDKQGRYPVQGQCDAYIECIDGVPTEKLCPDGLLFNINARFNYPCGYPIDVNCEGRPQLQRAAPTDDCPHQYGYFKLGDDVDCGRFMNCVDGVGFEFNCPEGLAFSKDTYRCDYPDQVSDCNAEAYLKFTCPPVEQNSFLQDEIRLLRSPHDCQHYYLCVRGQPRLLSCGEGNAFNELTNACDAAENVTGCEPPFMKEDPTGPQSVRRSRTRLFN</sequence>
<gene>
    <name evidence="9" type="ORF">HCN44_006280</name>
</gene>
<organism evidence="9 10">
    <name type="scientific">Aphidius gifuensis</name>
    <name type="common">Parasitoid wasp</name>
    <dbReference type="NCBI Taxonomy" id="684658"/>
    <lineage>
        <taxon>Eukaryota</taxon>
        <taxon>Metazoa</taxon>
        <taxon>Ecdysozoa</taxon>
        <taxon>Arthropoda</taxon>
        <taxon>Hexapoda</taxon>
        <taxon>Insecta</taxon>
        <taxon>Pterygota</taxon>
        <taxon>Neoptera</taxon>
        <taxon>Endopterygota</taxon>
        <taxon>Hymenoptera</taxon>
        <taxon>Apocrita</taxon>
        <taxon>Ichneumonoidea</taxon>
        <taxon>Braconidae</taxon>
        <taxon>Aphidiinae</taxon>
        <taxon>Aphidius</taxon>
    </lineage>
</organism>
<dbReference type="InterPro" id="IPR036508">
    <property type="entry name" value="Chitin-bd_dom_sf"/>
</dbReference>
<accession>A0A834XW23</accession>
<evidence type="ECO:0000256" key="4">
    <source>
        <dbReference type="ARBA" id="ARBA00023157"/>
    </source>
</evidence>
<keyword evidence="2 7" id="KW-0732">Signal</keyword>
<keyword evidence="10" id="KW-1185">Reference proteome</keyword>
<feature type="domain" description="Chitin-binding type-2" evidence="8">
    <location>
        <begin position="179"/>
        <end position="244"/>
    </location>
</feature>
<keyword evidence="1" id="KW-0147">Chitin-binding</keyword>
<dbReference type="GO" id="GO:0008061">
    <property type="term" value="F:chitin binding"/>
    <property type="evidence" value="ECO:0007669"/>
    <property type="project" value="UniProtKB-KW"/>
</dbReference>
<name>A0A834XW23_APHGI</name>
<protein>
    <recommendedName>
        <fullName evidence="8">Chitin-binding type-2 domain-containing protein</fullName>
    </recommendedName>
</protein>
<dbReference type="GO" id="GO:0005576">
    <property type="term" value="C:extracellular region"/>
    <property type="evidence" value="ECO:0007669"/>
    <property type="project" value="InterPro"/>
</dbReference>
<keyword evidence="5" id="KW-0325">Glycoprotein</keyword>
<dbReference type="SUPFAM" id="SSF57625">
    <property type="entry name" value="Invertebrate chitin-binding proteins"/>
    <property type="match status" value="3"/>
</dbReference>
<evidence type="ECO:0000313" key="10">
    <source>
        <dbReference type="Proteomes" id="UP000639338"/>
    </source>
</evidence>
<dbReference type="InterPro" id="IPR002557">
    <property type="entry name" value="Chitin-bd_dom"/>
</dbReference>
<dbReference type="Pfam" id="PF01607">
    <property type="entry name" value="CBM_14"/>
    <property type="match status" value="3"/>
</dbReference>
<dbReference type="Gene3D" id="2.170.140.10">
    <property type="entry name" value="Chitin binding domain"/>
    <property type="match status" value="3"/>
</dbReference>
<feature type="region of interest" description="Disordered" evidence="6">
    <location>
        <begin position="244"/>
        <end position="266"/>
    </location>
</feature>
<dbReference type="Proteomes" id="UP000639338">
    <property type="component" value="Unassembled WGS sequence"/>
</dbReference>
<dbReference type="AlphaFoldDB" id="A0A834XW23"/>
<dbReference type="PANTHER" id="PTHR23301:SF98">
    <property type="entry name" value="CHITIN-BINDING TYPE-2 DOMAIN-CONTAINING PROTEIN-RELATED"/>
    <property type="match status" value="1"/>
</dbReference>
<evidence type="ECO:0000256" key="7">
    <source>
        <dbReference type="SAM" id="SignalP"/>
    </source>
</evidence>
<dbReference type="EMBL" id="JACMRX010000003">
    <property type="protein sequence ID" value="KAF7993220.1"/>
    <property type="molecule type" value="Genomic_DNA"/>
</dbReference>
<feature type="chain" id="PRO_5032548573" description="Chitin-binding type-2 domain-containing protein" evidence="7">
    <location>
        <begin position="22"/>
        <end position="266"/>
    </location>
</feature>
<feature type="signal peptide" evidence="7">
    <location>
        <begin position="1"/>
        <end position="21"/>
    </location>
</feature>
<proteinExistence type="predicted"/>
<evidence type="ECO:0000256" key="2">
    <source>
        <dbReference type="ARBA" id="ARBA00022729"/>
    </source>
</evidence>
<evidence type="ECO:0000313" key="9">
    <source>
        <dbReference type="EMBL" id="KAF7993220.1"/>
    </source>
</evidence>